<name>A0A0A9CAM7_ARUDO</name>
<protein>
    <submittedName>
        <fullName evidence="1">Uncharacterized protein</fullName>
    </submittedName>
</protein>
<reference evidence="1" key="1">
    <citation type="submission" date="2014-09" db="EMBL/GenBank/DDBJ databases">
        <authorList>
            <person name="Magalhaes I.L.F."/>
            <person name="Oliveira U."/>
            <person name="Santos F.R."/>
            <person name="Vidigal T.H.D.A."/>
            <person name="Brescovit A.D."/>
            <person name="Santos A.J."/>
        </authorList>
    </citation>
    <scope>NUCLEOTIDE SEQUENCE</scope>
    <source>
        <tissue evidence="1">Shoot tissue taken approximately 20 cm above the soil surface</tissue>
    </source>
</reference>
<sequence length="50" mass="5941">MSRNKADAPLRIARVAAYKFRREKLLYPASTFYTAIKCQYSRDNEKTLFH</sequence>
<dbReference type="EMBL" id="GBRH01224521">
    <property type="protein sequence ID" value="JAD73374.1"/>
    <property type="molecule type" value="Transcribed_RNA"/>
</dbReference>
<dbReference type="AlphaFoldDB" id="A0A0A9CAM7"/>
<organism evidence="1">
    <name type="scientific">Arundo donax</name>
    <name type="common">Giant reed</name>
    <name type="synonym">Donax arundinaceus</name>
    <dbReference type="NCBI Taxonomy" id="35708"/>
    <lineage>
        <taxon>Eukaryota</taxon>
        <taxon>Viridiplantae</taxon>
        <taxon>Streptophyta</taxon>
        <taxon>Embryophyta</taxon>
        <taxon>Tracheophyta</taxon>
        <taxon>Spermatophyta</taxon>
        <taxon>Magnoliopsida</taxon>
        <taxon>Liliopsida</taxon>
        <taxon>Poales</taxon>
        <taxon>Poaceae</taxon>
        <taxon>PACMAD clade</taxon>
        <taxon>Arundinoideae</taxon>
        <taxon>Arundineae</taxon>
        <taxon>Arundo</taxon>
    </lineage>
</organism>
<reference evidence="1" key="2">
    <citation type="journal article" date="2015" name="Data Brief">
        <title>Shoot transcriptome of the giant reed, Arundo donax.</title>
        <authorList>
            <person name="Barrero R.A."/>
            <person name="Guerrero F.D."/>
            <person name="Moolhuijzen P."/>
            <person name="Goolsby J.A."/>
            <person name="Tidwell J."/>
            <person name="Bellgard S.E."/>
            <person name="Bellgard M.I."/>
        </authorList>
    </citation>
    <scope>NUCLEOTIDE SEQUENCE</scope>
    <source>
        <tissue evidence="1">Shoot tissue taken approximately 20 cm above the soil surface</tissue>
    </source>
</reference>
<accession>A0A0A9CAM7</accession>
<proteinExistence type="predicted"/>
<evidence type="ECO:0000313" key="1">
    <source>
        <dbReference type="EMBL" id="JAD73374.1"/>
    </source>
</evidence>